<evidence type="ECO:0000313" key="1">
    <source>
        <dbReference type="EMBL" id="KAK9013473.1"/>
    </source>
</evidence>
<keyword evidence="2" id="KW-1185">Reference proteome</keyword>
<name>A0ABR2RKH2_9ROSI</name>
<gene>
    <name evidence="1" type="ORF">V6N11_041480</name>
</gene>
<organism evidence="1 2">
    <name type="scientific">Hibiscus sabdariffa</name>
    <name type="common">roselle</name>
    <dbReference type="NCBI Taxonomy" id="183260"/>
    <lineage>
        <taxon>Eukaryota</taxon>
        <taxon>Viridiplantae</taxon>
        <taxon>Streptophyta</taxon>
        <taxon>Embryophyta</taxon>
        <taxon>Tracheophyta</taxon>
        <taxon>Spermatophyta</taxon>
        <taxon>Magnoliopsida</taxon>
        <taxon>eudicotyledons</taxon>
        <taxon>Gunneridae</taxon>
        <taxon>Pentapetalae</taxon>
        <taxon>rosids</taxon>
        <taxon>malvids</taxon>
        <taxon>Malvales</taxon>
        <taxon>Malvaceae</taxon>
        <taxon>Malvoideae</taxon>
        <taxon>Hibiscus</taxon>
    </lineage>
</organism>
<proteinExistence type="predicted"/>
<comment type="caution">
    <text evidence="1">The sequence shown here is derived from an EMBL/GenBank/DDBJ whole genome shotgun (WGS) entry which is preliminary data.</text>
</comment>
<reference evidence="1 2" key="1">
    <citation type="journal article" date="2024" name="G3 (Bethesda)">
        <title>Genome assembly of Hibiscus sabdariffa L. provides insights into metabolisms of medicinal natural products.</title>
        <authorList>
            <person name="Kim T."/>
        </authorList>
    </citation>
    <scope>NUCLEOTIDE SEQUENCE [LARGE SCALE GENOMIC DNA]</scope>
    <source>
        <strain evidence="1">TK-2024</strain>
        <tissue evidence="1">Old leaves</tissue>
    </source>
</reference>
<dbReference type="EMBL" id="JBBPBN010000022">
    <property type="protein sequence ID" value="KAK9013473.1"/>
    <property type="molecule type" value="Genomic_DNA"/>
</dbReference>
<protein>
    <submittedName>
        <fullName evidence="1">Uncharacterized protein</fullName>
    </submittedName>
</protein>
<accession>A0ABR2RKH2</accession>
<dbReference type="Proteomes" id="UP001396334">
    <property type="component" value="Unassembled WGS sequence"/>
</dbReference>
<sequence>MTAEPAEVCVNNIMVGVLAFASLCSDFSKHARSLEIGYGVLTIPSTLFNSIATVPSSSHTVLVPYGLPSFLGLSCP</sequence>
<evidence type="ECO:0000313" key="2">
    <source>
        <dbReference type="Proteomes" id="UP001396334"/>
    </source>
</evidence>